<dbReference type="Proteomes" id="UP001501788">
    <property type="component" value="Unassembled WGS sequence"/>
</dbReference>
<name>A0ABP8L7N3_9BURK</name>
<organism evidence="1 2">
    <name type="scientific">Acidovorax lacteus</name>
    <dbReference type="NCBI Taxonomy" id="1924988"/>
    <lineage>
        <taxon>Bacteria</taxon>
        <taxon>Pseudomonadati</taxon>
        <taxon>Pseudomonadota</taxon>
        <taxon>Betaproteobacteria</taxon>
        <taxon>Burkholderiales</taxon>
        <taxon>Comamonadaceae</taxon>
        <taxon>Acidovorax</taxon>
    </lineage>
</organism>
<evidence type="ECO:0000313" key="2">
    <source>
        <dbReference type="Proteomes" id="UP001501788"/>
    </source>
</evidence>
<proteinExistence type="predicted"/>
<gene>
    <name evidence="1" type="ORF">GCM10023090_16430</name>
</gene>
<dbReference type="EMBL" id="BAABEX010000010">
    <property type="protein sequence ID" value="GAA4423771.1"/>
    <property type="molecule type" value="Genomic_DNA"/>
</dbReference>
<reference evidence="2" key="1">
    <citation type="journal article" date="2019" name="Int. J. Syst. Evol. Microbiol.">
        <title>The Global Catalogue of Microorganisms (GCM) 10K type strain sequencing project: providing services to taxonomists for standard genome sequencing and annotation.</title>
        <authorList>
            <consortium name="The Broad Institute Genomics Platform"/>
            <consortium name="The Broad Institute Genome Sequencing Center for Infectious Disease"/>
            <person name="Wu L."/>
            <person name="Ma J."/>
        </authorList>
    </citation>
    <scope>NUCLEOTIDE SEQUENCE [LARGE SCALE GENOMIC DNA]</scope>
    <source>
        <strain evidence="2">JCM 31890</strain>
    </source>
</reference>
<keyword evidence="2" id="KW-1185">Reference proteome</keyword>
<evidence type="ECO:0000313" key="1">
    <source>
        <dbReference type="EMBL" id="GAA4423771.1"/>
    </source>
</evidence>
<comment type="caution">
    <text evidence="1">The sequence shown here is derived from an EMBL/GenBank/DDBJ whole genome shotgun (WGS) entry which is preliminary data.</text>
</comment>
<protein>
    <submittedName>
        <fullName evidence="1">Uncharacterized protein</fullName>
    </submittedName>
</protein>
<sequence>MRDLAHRDVAGFGRKGRDCESAAAACEQQGGEHCGDPLGVLLDALGQSFKQCLAGSVQAVSQWSIPRIC</sequence>
<accession>A0ABP8L7N3</accession>